<dbReference type="PANTHER" id="PTHR30576">
    <property type="entry name" value="COLANIC BIOSYNTHESIS UDP-GLUCOSE LIPID CARRIER TRANSFERASE"/>
    <property type="match status" value="1"/>
</dbReference>
<dbReference type="InterPro" id="IPR017475">
    <property type="entry name" value="EPS_sugar_tfrase"/>
</dbReference>
<evidence type="ECO:0000256" key="1">
    <source>
        <dbReference type="ARBA" id="ARBA00004141"/>
    </source>
</evidence>
<evidence type="ECO:0000256" key="5">
    <source>
        <dbReference type="ARBA" id="ARBA00022989"/>
    </source>
</evidence>
<sequence>MIKVYKVLFALFDILLVHIGIVAAFYLKFGETIPLYNWSSYTKVLPWLSFVALIIFYMFDLYSNWRRKSLYHLIYTIVLSIGMLSLFTMALTFWYRGFSFPRSVIVLSFLIQLTLFIILRSCVWWIAKQRYGRRKVLIIDQSLEQALQFARKFMQHTSGWFIIQNFVPVHLWKQTVEAIQEADVVLLSPSLSREQRAEILSYCSRYGKEVLIVPELFELFILNAESQQIDDMLVLSVQPPGLTAAQLFLKRVFDVIVSSFLIIVLSPIMLVLFILIPLTSKGPAIFKQERMGRNGKEYLIYKFRSMVHDAEKKTGPTLATDNDPRITPLGRFIRATRLDEIPQLFNVLKGDMSLVGPRPERAFFIEQFCESIPDYTYRMSVKPGITGLAQVMAKYSTTVEDKLRFDLMYVRNYSLALDIKILLQTLRVVFQWEASEGIKSDDDLKSLYNYFNLEIASGNEMMSRDKK</sequence>
<name>A0A511VD28_9BACL</name>
<evidence type="ECO:0000256" key="3">
    <source>
        <dbReference type="ARBA" id="ARBA00022679"/>
    </source>
</evidence>
<feature type="transmembrane region" description="Helical" evidence="7">
    <location>
        <begin position="255"/>
        <end position="278"/>
    </location>
</feature>
<feature type="transmembrane region" description="Helical" evidence="7">
    <location>
        <begin position="72"/>
        <end position="95"/>
    </location>
</feature>
<keyword evidence="4 7" id="KW-0812">Transmembrane</keyword>
<comment type="similarity">
    <text evidence="2">Belongs to the bacterial sugar transferase family.</text>
</comment>
<evidence type="ECO:0000256" key="6">
    <source>
        <dbReference type="ARBA" id="ARBA00023136"/>
    </source>
</evidence>
<evidence type="ECO:0000259" key="8">
    <source>
        <dbReference type="Pfam" id="PF02397"/>
    </source>
</evidence>
<gene>
    <name evidence="9" type="ORF">ADA01nite_26220</name>
</gene>
<dbReference type="AlphaFoldDB" id="A0A511VD28"/>
<evidence type="ECO:0000313" key="10">
    <source>
        <dbReference type="Proteomes" id="UP000321157"/>
    </source>
</evidence>
<keyword evidence="6 7" id="KW-0472">Membrane</keyword>
<dbReference type="PANTHER" id="PTHR30576:SF0">
    <property type="entry name" value="UNDECAPRENYL-PHOSPHATE N-ACETYLGALACTOSAMINYL 1-PHOSPHATE TRANSFERASE-RELATED"/>
    <property type="match status" value="1"/>
</dbReference>
<evidence type="ECO:0000313" key="9">
    <source>
        <dbReference type="EMBL" id="GEN35162.1"/>
    </source>
</evidence>
<dbReference type="Pfam" id="PF02397">
    <property type="entry name" value="Bac_transf"/>
    <property type="match status" value="1"/>
</dbReference>
<evidence type="ECO:0000256" key="4">
    <source>
        <dbReference type="ARBA" id="ARBA00022692"/>
    </source>
</evidence>
<reference evidence="9 10" key="1">
    <citation type="submission" date="2019-07" db="EMBL/GenBank/DDBJ databases">
        <title>Whole genome shotgun sequence of Aneurinibacillus danicus NBRC 102444.</title>
        <authorList>
            <person name="Hosoyama A."/>
            <person name="Uohara A."/>
            <person name="Ohji S."/>
            <person name="Ichikawa N."/>
        </authorList>
    </citation>
    <scope>NUCLEOTIDE SEQUENCE [LARGE SCALE GENOMIC DNA]</scope>
    <source>
        <strain evidence="9 10">NBRC 102444</strain>
    </source>
</reference>
<dbReference type="InterPro" id="IPR003362">
    <property type="entry name" value="Bact_transf"/>
</dbReference>
<feature type="transmembrane region" description="Helical" evidence="7">
    <location>
        <begin position="107"/>
        <end position="127"/>
    </location>
</feature>
<feature type="domain" description="Bacterial sugar transferase" evidence="8">
    <location>
        <begin position="250"/>
        <end position="431"/>
    </location>
</feature>
<dbReference type="EMBL" id="BJXX01000119">
    <property type="protein sequence ID" value="GEN35162.1"/>
    <property type="molecule type" value="Genomic_DNA"/>
</dbReference>
<dbReference type="GO" id="GO:0016020">
    <property type="term" value="C:membrane"/>
    <property type="evidence" value="ECO:0007669"/>
    <property type="project" value="UniProtKB-SubCell"/>
</dbReference>
<organism evidence="9 10">
    <name type="scientific">Aneurinibacillus danicus</name>
    <dbReference type="NCBI Taxonomy" id="267746"/>
    <lineage>
        <taxon>Bacteria</taxon>
        <taxon>Bacillati</taxon>
        <taxon>Bacillota</taxon>
        <taxon>Bacilli</taxon>
        <taxon>Bacillales</taxon>
        <taxon>Paenibacillaceae</taxon>
        <taxon>Aneurinibacillus group</taxon>
        <taxon>Aneurinibacillus</taxon>
    </lineage>
</organism>
<protein>
    <submittedName>
        <fullName evidence="9">Sugar transferase</fullName>
    </submittedName>
</protein>
<evidence type="ECO:0000256" key="2">
    <source>
        <dbReference type="ARBA" id="ARBA00006464"/>
    </source>
</evidence>
<feature type="transmembrane region" description="Helical" evidence="7">
    <location>
        <begin position="47"/>
        <end position="65"/>
    </location>
</feature>
<accession>A0A511VD28</accession>
<comment type="subcellular location">
    <subcellularLocation>
        <location evidence="1">Membrane</location>
        <topology evidence="1">Multi-pass membrane protein</topology>
    </subcellularLocation>
</comment>
<keyword evidence="5 7" id="KW-1133">Transmembrane helix</keyword>
<dbReference type="GO" id="GO:0016780">
    <property type="term" value="F:phosphotransferase activity, for other substituted phosphate groups"/>
    <property type="evidence" value="ECO:0007669"/>
    <property type="project" value="TreeGrafter"/>
</dbReference>
<dbReference type="Proteomes" id="UP000321157">
    <property type="component" value="Unassembled WGS sequence"/>
</dbReference>
<feature type="transmembrane region" description="Helical" evidence="7">
    <location>
        <begin position="7"/>
        <end position="27"/>
    </location>
</feature>
<keyword evidence="3 9" id="KW-0808">Transferase</keyword>
<proteinExistence type="inferred from homology"/>
<dbReference type="NCBIfam" id="TIGR03025">
    <property type="entry name" value="EPS_sugtrans"/>
    <property type="match status" value="1"/>
</dbReference>
<evidence type="ECO:0000256" key="7">
    <source>
        <dbReference type="SAM" id="Phobius"/>
    </source>
</evidence>
<comment type="caution">
    <text evidence="9">The sequence shown here is derived from an EMBL/GenBank/DDBJ whole genome shotgun (WGS) entry which is preliminary data.</text>
</comment>
<keyword evidence="10" id="KW-1185">Reference proteome</keyword>